<evidence type="ECO:0000313" key="1">
    <source>
        <dbReference type="EMBL" id="SDH09996.1"/>
    </source>
</evidence>
<evidence type="ECO:0000313" key="2">
    <source>
        <dbReference type="Proteomes" id="UP000198822"/>
    </source>
</evidence>
<reference evidence="2" key="1">
    <citation type="submission" date="2016-10" db="EMBL/GenBank/DDBJ databases">
        <authorList>
            <person name="Varghese N."/>
            <person name="Submissions S."/>
        </authorList>
    </citation>
    <scope>NUCLEOTIDE SEQUENCE [LARGE SCALE GENOMIC DNA]</scope>
    <source>
        <strain evidence="2">DSM 22002</strain>
    </source>
</reference>
<gene>
    <name evidence="1" type="ORF">SAMN04489720_0032</name>
</gene>
<name>A0A1G7ZN56_9MICO</name>
<dbReference type="STRING" id="399736.SAMN04489720_0032"/>
<dbReference type="AlphaFoldDB" id="A0A1G7ZN56"/>
<dbReference type="Proteomes" id="UP000198822">
    <property type="component" value="Chromosome I"/>
</dbReference>
<sequence length="167" mass="18008">MSAVDAAGRMTDLVDHYATLATLEAAAMGEHPAAAALVALVTQQRAALDELELARPSRPSPHRPASPGALLRWLVPDARDHGAAWDAQQAAYEAWRAERDDVEPRTSGELAAWRATLDPAWLAALEVDREAALRGLVSRDLYPSHLVAFTLDGGFGDWHRLAALADD</sequence>
<proteinExistence type="predicted"/>
<accession>A0A1G7ZN56</accession>
<keyword evidence="2" id="KW-1185">Reference proteome</keyword>
<dbReference type="EMBL" id="LT629695">
    <property type="protein sequence ID" value="SDH09996.1"/>
    <property type="molecule type" value="Genomic_DNA"/>
</dbReference>
<organism evidence="1 2">
    <name type="scientific">Agrococcus jejuensis</name>
    <dbReference type="NCBI Taxonomy" id="399736"/>
    <lineage>
        <taxon>Bacteria</taxon>
        <taxon>Bacillati</taxon>
        <taxon>Actinomycetota</taxon>
        <taxon>Actinomycetes</taxon>
        <taxon>Micrococcales</taxon>
        <taxon>Microbacteriaceae</taxon>
        <taxon>Agrococcus</taxon>
    </lineage>
</organism>
<protein>
    <submittedName>
        <fullName evidence="1">Uncharacterized protein</fullName>
    </submittedName>
</protein>